<dbReference type="GO" id="GO:0031267">
    <property type="term" value="F:small GTPase binding"/>
    <property type="evidence" value="ECO:0007669"/>
    <property type="project" value="InterPro"/>
</dbReference>
<dbReference type="InterPro" id="IPR057947">
    <property type="entry name" value="TPR_XPO7/RBP17"/>
</dbReference>
<dbReference type="Pfam" id="PF25795">
    <property type="entry name" value="TPR_XPO7"/>
    <property type="match status" value="1"/>
</dbReference>
<keyword evidence="9" id="KW-1185">Reference proteome</keyword>
<dbReference type="RefSeq" id="XP_028966380.1">
    <property type="nucleotide sequence ID" value="XM_029110547.1"/>
</dbReference>
<dbReference type="GO" id="GO:0005643">
    <property type="term" value="C:nuclear pore"/>
    <property type="evidence" value="ECO:0007669"/>
    <property type="project" value="TreeGrafter"/>
</dbReference>
<dbReference type="Proteomes" id="UP000694867">
    <property type="component" value="Unplaced"/>
</dbReference>
<dbReference type="InterPro" id="IPR001494">
    <property type="entry name" value="Importin-beta_N"/>
</dbReference>
<dbReference type="PANTHER" id="PTHR12596">
    <property type="entry name" value="EXPORTIN 4,7-RELATED"/>
    <property type="match status" value="1"/>
</dbReference>
<evidence type="ECO:0000256" key="2">
    <source>
        <dbReference type="ARBA" id="ARBA00004496"/>
    </source>
</evidence>
<feature type="domain" description="Importin N-terminal" evidence="8">
    <location>
        <begin position="31"/>
        <end position="97"/>
    </location>
</feature>
<evidence type="ECO:0000256" key="6">
    <source>
        <dbReference type="ARBA" id="ARBA00022927"/>
    </source>
</evidence>
<dbReference type="Gene3D" id="1.25.10.10">
    <property type="entry name" value="Leucine-rich Repeat Variant"/>
    <property type="match status" value="2"/>
</dbReference>
<dbReference type="GO" id="GO:0005737">
    <property type="term" value="C:cytoplasm"/>
    <property type="evidence" value="ECO:0007669"/>
    <property type="project" value="UniProtKB-SubCell"/>
</dbReference>
<reference evidence="10" key="1">
    <citation type="submission" date="2025-08" db="UniProtKB">
        <authorList>
            <consortium name="RefSeq"/>
        </authorList>
    </citation>
    <scope>IDENTIFICATION</scope>
</reference>
<dbReference type="CTD" id="118436"/>
<gene>
    <name evidence="10" type="primary">LOC100901905</name>
</gene>
<dbReference type="PANTHER" id="PTHR12596:SF2">
    <property type="entry name" value="EXPORTIN-7 ISOFORM X1"/>
    <property type="match status" value="1"/>
</dbReference>
<dbReference type="InterPro" id="IPR011989">
    <property type="entry name" value="ARM-like"/>
</dbReference>
<evidence type="ECO:0000256" key="5">
    <source>
        <dbReference type="ARBA" id="ARBA00022490"/>
    </source>
</evidence>
<evidence type="ECO:0000256" key="4">
    <source>
        <dbReference type="ARBA" id="ARBA00022448"/>
    </source>
</evidence>
<keyword evidence="4" id="KW-0813">Transport</keyword>
<comment type="similarity">
    <text evidence="3">Belongs to the exportin family.</text>
</comment>
<proteinExistence type="inferred from homology"/>
<dbReference type="AlphaFoldDB" id="A0AAJ7SD48"/>
<comment type="subcellular location">
    <subcellularLocation>
        <location evidence="2">Cytoplasm</location>
    </subcellularLocation>
    <subcellularLocation>
        <location evidence="1">Nucleus</location>
    </subcellularLocation>
</comment>
<evidence type="ECO:0000256" key="1">
    <source>
        <dbReference type="ARBA" id="ARBA00004123"/>
    </source>
</evidence>
<keyword evidence="7" id="KW-0539">Nucleus</keyword>
<keyword evidence="5" id="KW-0963">Cytoplasm</keyword>
<dbReference type="GeneID" id="100901905"/>
<dbReference type="PROSITE" id="PS50166">
    <property type="entry name" value="IMPORTIN_B_NT"/>
    <property type="match status" value="1"/>
</dbReference>
<evidence type="ECO:0000259" key="8">
    <source>
        <dbReference type="PROSITE" id="PS50166"/>
    </source>
</evidence>
<dbReference type="SUPFAM" id="SSF48371">
    <property type="entry name" value="ARM repeat"/>
    <property type="match status" value="1"/>
</dbReference>
<dbReference type="InterPro" id="IPR016024">
    <property type="entry name" value="ARM-type_fold"/>
</dbReference>
<evidence type="ECO:0000313" key="9">
    <source>
        <dbReference type="Proteomes" id="UP000694867"/>
    </source>
</evidence>
<dbReference type="KEGG" id="goe:100901905"/>
<evidence type="ECO:0000313" key="10">
    <source>
        <dbReference type="RefSeq" id="XP_028966380.1"/>
    </source>
</evidence>
<dbReference type="InterPro" id="IPR044189">
    <property type="entry name" value="XPO4/7-like"/>
</dbReference>
<name>A0AAJ7SD48_9ACAR</name>
<dbReference type="SMART" id="SM00913">
    <property type="entry name" value="IBN_N"/>
    <property type="match status" value="1"/>
</dbReference>
<dbReference type="GO" id="GO:0006611">
    <property type="term" value="P:protein export from nucleus"/>
    <property type="evidence" value="ECO:0007669"/>
    <property type="project" value="TreeGrafter"/>
</dbReference>
<organism evidence="9 10">
    <name type="scientific">Galendromus occidentalis</name>
    <name type="common">western predatory mite</name>
    <dbReference type="NCBI Taxonomy" id="34638"/>
    <lineage>
        <taxon>Eukaryota</taxon>
        <taxon>Metazoa</taxon>
        <taxon>Ecdysozoa</taxon>
        <taxon>Arthropoda</taxon>
        <taxon>Chelicerata</taxon>
        <taxon>Arachnida</taxon>
        <taxon>Acari</taxon>
        <taxon>Parasitiformes</taxon>
        <taxon>Mesostigmata</taxon>
        <taxon>Gamasina</taxon>
        <taxon>Phytoseioidea</taxon>
        <taxon>Phytoseiidae</taxon>
        <taxon>Typhlodrominae</taxon>
        <taxon>Galendromus</taxon>
    </lineage>
</organism>
<dbReference type="GO" id="GO:0005049">
    <property type="term" value="F:nuclear export signal receptor activity"/>
    <property type="evidence" value="ECO:0007669"/>
    <property type="project" value="InterPro"/>
</dbReference>
<evidence type="ECO:0000256" key="7">
    <source>
        <dbReference type="ARBA" id="ARBA00023242"/>
    </source>
</evidence>
<evidence type="ECO:0000256" key="3">
    <source>
        <dbReference type="ARBA" id="ARBA00009466"/>
    </source>
</evidence>
<dbReference type="FunFam" id="1.25.10.10:FF:000042">
    <property type="entry name" value="exportin-7 isoform X1"/>
    <property type="match status" value="1"/>
</dbReference>
<accession>A0AAJ7SD48</accession>
<protein>
    <submittedName>
        <fullName evidence="10">Exportin-7</fullName>
    </submittedName>
</protein>
<sequence>MAMDSSEIEQLEQLCSQLYDPAADPNQRQLAEKRLVQFSHSPDCLNNCRMLLERGSTPYSQVLAVTTLTKLVSRTPNQLSVQDRLDVREYILQYLCTRQNLAPFVVQGMLQLFARITKNGWLEEEKDNSYPFRKVTDQLRRFIQVSREDCLVGVRTVQLLAQLVSEINHISEAEAHRSLTKQRKIASSFRDNQLYDIFCMACELLDKGLALLKTNPQDENVTIPMHHVLRLAFNCLTFDFIGTSPDESSDDLCTVQIPTGWRLIFLENIPGTSRSTVQLFFELYQHMASNGGLALSCAVQIASVRRSLFNNMERAKFLNQLVQGVRKILENPRGLEEQSCCHEFCRLLARLKCNYQLGELVKVDNYAETIQLISDFTVTCIQMPQFGTNTLHYLLSLWQRMVASISYVKATEPHLLEIHSPRIVHAYVSSRLEIANKVVLQSMDDPLDDIGMVQQQLDQFSVICRCKYDKTCQLLVQIFDTTISNCQSGTQDKAVAEAQLAWLVYIIGAAVGGRISFCSTEEQDEMDGQMVCRVLQLMNLNLQQNSSNGGLPVASEKLELAMLSFFEQFRKIYVGDQVPKTSSVYVALSEVLGLADDSSVLAVFVRKIITNLKCWSTSELVTNKTLHLLSELSVGYSSVRKLVKLEEVQFILNNHSAEHFPFLGYPSGITDTRCRTTFYTSLGRMLLIDLGEDEERFDHFMVPLTSTIENVGRILLSNEQIPMFNTEDTKKCLVGLARDLRGLSLAFNTKTSYMMLFEWIFPKYIPVLHRAIEIWYHDPVVTTPVLKLMAELVQNRSQRLQFDVSSPNGILLFRETSKMMVTYGTRLLSIGEVPKDQLYSMKLKGVSICLSMLKAALCGSYVNFGVFKLYGDSALDDALNTFIKMLTSIPQESLLSYPKLSQTYYVLLECLTQDHMNFIAKLEPSVFLYIMSSVSDGLTALEAMVCTGCCAILDHIVTYVFKFLNKSKAANPTDGATCVQVLERHPEILQQMLATLLNIVMFEDCRNQWSMSRPLLGLILLNPDYFRQLTISLVEAQPPEKRTGMMSWFQALMLDIDRNLLTKNRDKFTMNLSVFRKEINESLKGQSCGTHTFNEMMS</sequence>
<keyword evidence="6" id="KW-0653">Protein transport</keyword>
<dbReference type="Pfam" id="PF03810">
    <property type="entry name" value="IBN_N"/>
    <property type="match status" value="1"/>
</dbReference>